<organism evidence="2 3">
    <name type="scientific">Phytophthora cactorum</name>
    <dbReference type="NCBI Taxonomy" id="29920"/>
    <lineage>
        <taxon>Eukaryota</taxon>
        <taxon>Sar</taxon>
        <taxon>Stramenopiles</taxon>
        <taxon>Oomycota</taxon>
        <taxon>Peronosporomycetes</taxon>
        <taxon>Peronosporales</taxon>
        <taxon>Peronosporaceae</taxon>
        <taxon>Phytophthora</taxon>
    </lineage>
</organism>
<sequence>MCPLGERGSQISHINRDIWVTAYDPVDCSVHNIFLEWELVQLLTGSTGRKIWQDLRQSKRSVWKSIADILISLSILDRFTGEFTLQKLEFYHKLRQLSPQFLSSRVMRDLQRGRKCGQGDEILRQSASVDGRLCVVVVYENWGDLTVGMYHSASGDFFRLVMPLSEIFDLLGKKPLMLRLWISCVKSNSYASTVLVYLLKHVRFFQLEDGSEDVRIEHELPAQTCSKRYQTVVRIQKRQVLISTVEDNAGDFQISGYDMSSELTYKLLLEREGLRRILKTCTVPDCAESKLSLATSSSSLLLRRNRKLLYEWICSRLRFQSLLEHPEMVRSGTSPLLFGLHVRESFRILNRWIETSPRNPVQAVSEAEITRRASMIDAAAFSCLQFDQLTLVANPCLPFELEKEYVGTMDWMEAAAGLSCHFQAWKKQLPYMRIDFFVKAHTLFARLRGELEVETKERKKRETWAGMKKEDHDALCIGISSLINSAKMYISSMCKKLSDLYTAATKKIDQWRRVHSELRVIIMGTEVEKEHVPIIPPVLDAVCMFQEDSASVFLDFINLWIPTASTELHEFISLAIPFNSWCPLVLAAKLLQVCLNRFDLDLKPVLSNLELTFEKIERSGNSLEELRRHKRQALIFCNFLERQATASTVTKAEDTANELAEVHVVEVNHEEATVSTVIPPDMTTNSPVNTGILIPSNISEPIEEVFLADMPTWAPSDGSPFRLHAQTLVKHLRSFFQQLGRQQRLGRRTSTTNGELTCQRVPSGVLVYQVHNANSRKQQAQFNPRGSALSEGRNVCGPALFWPLQADCVWYQRLLDFSVIYSGLATNTEAFGPEEVSLRRVGEVRSTKYLPWKQFAIERLRLSQAVKRSRITEGVSIDSLQSDSDAAEKEKRTINTFAVGFRQLEISLGKHSSREFRGNTSVTKCMKHFFALQQGSSQSDKSHMNWRVSISNPQILRDVLAVYDADGQTVQIPCIGSENREGFKMDAIQVEIDDVDKPRRLIFSCREHRTQRTYFVDCNYHILQNLLHQCQQQESPEVTLSMPLIDEVEFRHQVVAMTVCGWRHLASRASQFLVLRKRNGVLCLCLELYTPEIQPRKYEIGTLLSEEESKPDGVSEAAPGQYNDSSGIIERAPVQDGVYRVVENSENTKLSVQQRRCRAETLEERRAVQRSMMHHFQKHQPSIRAAACGRILARTGAPVDTGSRHASEWMQMMREDWCSQELRGLLGLDANVLTKLETAYTPATRRACEYLKSSTKESDTRGLELQMKEIAKAMDQTTLQPNEIEVLQSFRMKRWKRRGKDANAAAKRAEASLADVAEWWRWRLSTIQPENITK</sequence>
<protein>
    <submittedName>
        <fullName evidence="2">Uncharacterized protein</fullName>
    </submittedName>
</protein>
<evidence type="ECO:0000313" key="2">
    <source>
        <dbReference type="EMBL" id="KAG6972681.1"/>
    </source>
</evidence>
<evidence type="ECO:0000313" key="3">
    <source>
        <dbReference type="Proteomes" id="UP000688947"/>
    </source>
</evidence>
<accession>A0A8T1UYF7</accession>
<dbReference type="EMBL" id="JAENGZ010000031">
    <property type="protein sequence ID" value="KAG6972681.1"/>
    <property type="molecule type" value="Genomic_DNA"/>
</dbReference>
<evidence type="ECO:0000256" key="1">
    <source>
        <dbReference type="SAM" id="MobiDB-lite"/>
    </source>
</evidence>
<dbReference type="OrthoDB" id="100022at2759"/>
<proteinExistence type="predicted"/>
<feature type="region of interest" description="Disordered" evidence="1">
    <location>
        <begin position="1107"/>
        <end position="1126"/>
    </location>
</feature>
<name>A0A8T1UYF7_9STRA</name>
<dbReference type="Proteomes" id="UP000688947">
    <property type="component" value="Unassembled WGS sequence"/>
</dbReference>
<comment type="caution">
    <text evidence="2">The sequence shown here is derived from an EMBL/GenBank/DDBJ whole genome shotgun (WGS) entry which is preliminary data.</text>
</comment>
<reference evidence="2" key="1">
    <citation type="submission" date="2021-01" db="EMBL/GenBank/DDBJ databases">
        <title>Phytophthora aleatoria, a newly-described species from Pinus radiata is distinct from Phytophthora cactorum isolates based on comparative genomics.</title>
        <authorList>
            <person name="Mcdougal R."/>
            <person name="Panda P."/>
            <person name="Williams N."/>
            <person name="Studholme D.J."/>
        </authorList>
    </citation>
    <scope>NUCLEOTIDE SEQUENCE</scope>
    <source>
        <strain evidence="2">NZFS 3830</strain>
    </source>
</reference>
<gene>
    <name evidence="2" type="ORF">JG687_00001340</name>
</gene>